<proteinExistence type="predicted"/>
<dbReference type="EMBL" id="BPLR01003878">
    <property type="protein sequence ID" value="GIX89634.1"/>
    <property type="molecule type" value="Genomic_DNA"/>
</dbReference>
<reference evidence="1 2" key="1">
    <citation type="submission" date="2021-06" db="EMBL/GenBank/DDBJ databases">
        <title>Caerostris extrusa draft genome.</title>
        <authorList>
            <person name="Kono N."/>
            <person name="Arakawa K."/>
        </authorList>
    </citation>
    <scope>NUCLEOTIDE SEQUENCE [LARGE SCALE GENOMIC DNA]</scope>
</reference>
<gene>
    <name evidence="1" type="ORF">CEXT_201431</name>
</gene>
<keyword evidence="2" id="KW-1185">Reference proteome</keyword>
<accession>A0AAV4NXU6</accession>
<organism evidence="1 2">
    <name type="scientific">Caerostris extrusa</name>
    <name type="common">Bark spider</name>
    <name type="synonym">Caerostris bankana</name>
    <dbReference type="NCBI Taxonomy" id="172846"/>
    <lineage>
        <taxon>Eukaryota</taxon>
        <taxon>Metazoa</taxon>
        <taxon>Ecdysozoa</taxon>
        <taxon>Arthropoda</taxon>
        <taxon>Chelicerata</taxon>
        <taxon>Arachnida</taxon>
        <taxon>Araneae</taxon>
        <taxon>Araneomorphae</taxon>
        <taxon>Entelegynae</taxon>
        <taxon>Araneoidea</taxon>
        <taxon>Araneidae</taxon>
        <taxon>Caerostris</taxon>
    </lineage>
</organism>
<evidence type="ECO:0000313" key="1">
    <source>
        <dbReference type="EMBL" id="GIX89634.1"/>
    </source>
</evidence>
<sequence>MILTTEFRVTGELFNTVFIQKYSTTERNGMLVFGTYKQLHSFLWVPMTQTPCHRVSKKVKIGLRISVNNHFKRHRVGLWMRRGKVKIVPWMFAKNHSFLFVIKNESGFEDVSI</sequence>
<evidence type="ECO:0000313" key="2">
    <source>
        <dbReference type="Proteomes" id="UP001054945"/>
    </source>
</evidence>
<comment type="caution">
    <text evidence="1">The sequence shown here is derived from an EMBL/GenBank/DDBJ whole genome shotgun (WGS) entry which is preliminary data.</text>
</comment>
<dbReference type="AlphaFoldDB" id="A0AAV4NXU6"/>
<name>A0AAV4NXU6_CAEEX</name>
<dbReference type="Proteomes" id="UP001054945">
    <property type="component" value="Unassembled WGS sequence"/>
</dbReference>
<protein>
    <submittedName>
        <fullName evidence="1">Uncharacterized protein</fullName>
    </submittedName>
</protein>